<dbReference type="GO" id="GO:0004672">
    <property type="term" value="F:protein kinase activity"/>
    <property type="evidence" value="ECO:0007669"/>
    <property type="project" value="InterPro"/>
</dbReference>
<dbReference type="Gene3D" id="1.10.510.10">
    <property type="entry name" value="Transferase(Phosphotransferase) domain 1"/>
    <property type="match status" value="1"/>
</dbReference>
<dbReference type="PANTHER" id="PTHR48007:SF4">
    <property type="entry name" value="LEUCINE-RICH REPEAT RECEPTOR-LIKE PROTEIN KINASE PXC1"/>
    <property type="match status" value="1"/>
</dbReference>
<dbReference type="PANTHER" id="PTHR48007">
    <property type="entry name" value="LEUCINE-RICH REPEAT RECEPTOR-LIKE PROTEIN KINASE PXC1"/>
    <property type="match status" value="1"/>
</dbReference>
<proteinExistence type="predicted"/>
<dbReference type="EMBL" id="CAADRA010000065">
    <property type="protein sequence ID" value="VFT78196.1"/>
    <property type="molecule type" value="Genomic_DNA"/>
</dbReference>
<evidence type="ECO:0000313" key="6">
    <source>
        <dbReference type="Proteomes" id="UP000332933"/>
    </source>
</evidence>
<reference evidence="5 6" key="1">
    <citation type="submission" date="2019-03" db="EMBL/GenBank/DDBJ databases">
        <authorList>
            <person name="Gaulin E."/>
            <person name="Dumas B."/>
        </authorList>
    </citation>
    <scope>NUCLEOTIDE SEQUENCE [LARGE SCALE GENOMIC DNA]</scope>
    <source>
        <strain evidence="5">CBS 568.67</strain>
    </source>
</reference>
<evidence type="ECO:0000313" key="4">
    <source>
        <dbReference type="EMBL" id="KAF0719530.1"/>
    </source>
</evidence>
<gene>
    <name evidence="5" type="primary">Aste57867_974</name>
    <name evidence="4" type="ORF">As57867_000973</name>
    <name evidence="5" type="ORF">ASTE57867_974</name>
</gene>
<keyword evidence="2" id="KW-1133">Transmembrane helix</keyword>
<dbReference type="InterPro" id="IPR001245">
    <property type="entry name" value="Ser-Thr/Tyr_kinase_cat_dom"/>
</dbReference>
<dbReference type="PROSITE" id="PS50011">
    <property type="entry name" value="PROTEIN_KINASE_DOM"/>
    <property type="match status" value="1"/>
</dbReference>
<evidence type="ECO:0000256" key="2">
    <source>
        <dbReference type="SAM" id="Phobius"/>
    </source>
</evidence>
<name>A0A485K525_9STRA</name>
<dbReference type="OrthoDB" id="4062651at2759"/>
<protein>
    <submittedName>
        <fullName evidence="5">Aste57867_974 protein</fullName>
    </submittedName>
</protein>
<dbReference type="EMBL" id="VJMH01000065">
    <property type="protein sequence ID" value="KAF0719530.1"/>
    <property type="molecule type" value="Genomic_DNA"/>
</dbReference>
<accession>A0A485K525</accession>
<dbReference type="Pfam" id="PF07714">
    <property type="entry name" value="PK_Tyr_Ser-Thr"/>
    <property type="match status" value="1"/>
</dbReference>
<feature type="region of interest" description="Disordered" evidence="1">
    <location>
        <begin position="1"/>
        <end position="151"/>
    </location>
</feature>
<dbReference type="GO" id="GO:0005524">
    <property type="term" value="F:ATP binding"/>
    <property type="evidence" value="ECO:0007669"/>
    <property type="project" value="InterPro"/>
</dbReference>
<feature type="transmembrane region" description="Helical" evidence="2">
    <location>
        <begin position="155"/>
        <end position="173"/>
    </location>
</feature>
<feature type="compositionally biased region" description="Low complexity" evidence="1">
    <location>
        <begin position="45"/>
        <end position="88"/>
    </location>
</feature>
<keyword evidence="6" id="KW-1185">Reference proteome</keyword>
<organism evidence="5 6">
    <name type="scientific">Aphanomyces stellatus</name>
    <dbReference type="NCBI Taxonomy" id="120398"/>
    <lineage>
        <taxon>Eukaryota</taxon>
        <taxon>Sar</taxon>
        <taxon>Stramenopiles</taxon>
        <taxon>Oomycota</taxon>
        <taxon>Saprolegniomycetes</taxon>
        <taxon>Saprolegniales</taxon>
        <taxon>Verrucalvaceae</taxon>
        <taxon>Aphanomyces</taxon>
    </lineage>
</organism>
<evidence type="ECO:0000259" key="3">
    <source>
        <dbReference type="PROSITE" id="PS50011"/>
    </source>
</evidence>
<dbReference type="AlphaFoldDB" id="A0A485K525"/>
<dbReference type="SUPFAM" id="SSF56112">
    <property type="entry name" value="Protein kinase-like (PK-like)"/>
    <property type="match status" value="1"/>
</dbReference>
<evidence type="ECO:0000256" key="1">
    <source>
        <dbReference type="SAM" id="MobiDB-lite"/>
    </source>
</evidence>
<dbReference type="Proteomes" id="UP000332933">
    <property type="component" value="Unassembled WGS sequence"/>
</dbReference>
<evidence type="ECO:0000313" key="5">
    <source>
        <dbReference type="EMBL" id="VFT78196.1"/>
    </source>
</evidence>
<dbReference type="InterPro" id="IPR011009">
    <property type="entry name" value="Kinase-like_dom_sf"/>
</dbReference>
<keyword evidence="2" id="KW-0812">Transmembrane</keyword>
<feature type="domain" description="Protein kinase" evidence="3">
    <location>
        <begin position="237"/>
        <end position="505"/>
    </location>
</feature>
<feature type="compositionally biased region" description="Low complexity" evidence="1">
    <location>
        <begin position="129"/>
        <end position="151"/>
    </location>
</feature>
<dbReference type="InterPro" id="IPR000719">
    <property type="entry name" value="Prot_kinase_dom"/>
</dbReference>
<sequence length="517" mass="56013">MVQPTLPISLSPPSPSPTPEPTAEPPMAPPPPPPTAPPPPPMTPKPTKTTRSPTTATPEPTTTLEPPVTTVRPTTTSTPTDPSTLKPTTTPPPIITLSMAPSPPTVDPSTPLNGDVEIATNLTSPPIPTRSIPPRTTTTLAPSPTTSSDDSSPTIVLFCIGFVCFAIVIGMVVRRRRRATAAAKPVEEDEDYTLTSTPKSTPRVHFASGAINARRLPHLAEYLRRTPELHDIWMSISHIQTNVMKGGTDVASVSVNGILFALKGIRYLETPVATRRAFLAAIADVKSIRHPHVNHVTGVSLMDAYSMLYVISDYMDQGNMGDVLLNPKIHLPHATRLRFAYEVAAAMAHVHSLGRIYGTLTEDKVLVHGSSKGTLHSRLSVLPLMKPTWMTKQCCVDSYGSHALVYVAPELRGQAEPCLSKAADVYAVGVLLGHVLTRALPFAQLYRNRGYVQGDLYLRDHADEKPFDFSVVVDWVPASVIDIVEACWQVEPTLRPEMKQIEAVLLEAQIESTDVAI</sequence>
<feature type="compositionally biased region" description="Pro residues" evidence="1">
    <location>
        <begin position="10"/>
        <end position="44"/>
    </location>
</feature>
<keyword evidence="2" id="KW-0472">Membrane</keyword>
<reference evidence="4" key="2">
    <citation type="submission" date="2019-06" db="EMBL/GenBank/DDBJ databases">
        <title>Genomics analysis of Aphanomyces spp. identifies a new class of oomycete effector associated with host adaptation.</title>
        <authorList>
            <person name="Gaulin E."/>
        </authorList>
    </citation>
    <scope>NUCLEOTIDE SEQUENCE</scope>
    <source>
        <strain evidence="4">CBS 578.67</strain>
    </source>
</reference>
<dbReference type="InterPro" id="IPR046959">
    <property type="entry name" value="PRK1-6/SRF4-like"/>
</dbReference>